<feature type="compositionally biased region" description="Pro residues" evidence="1">
    <location>
        <begin position="124"/>
        <end position="133"/>
    </location>
</feature>
<dbReference type="EMBL" id="GG666521">
    <property type="protein sequence ID" value="EEN59263.1"/>
    <property type="molecule type" value="Genomic_DNA"/>
</dbReference>
<evidence type="ECO:0000256" key="1">
    <source>
        <dbReference type="SAM" id="MobiDB-lite"/>
    </source>
</evidence>
<dbReference type="InParanoid" id="C3YKA2"/>
<organism>
    <name type="scientific">Branchiostoma floridae</name>
    <name type="common">Florida lancelet</name>
    <name type="synonym">Amphioxus</name>
    <dbReference type="NCBI Taxonomy" id="7739"/>
    <lineage>
        <taxon>Eukaryota</taxon>
        <taxon>Metazoa</taxon>
        <taxon>Chordata</taxon>
        <taxon>Cephalochordata</taxon>
        <taxon>Leptocardii</taxon>
        <taxon>Amphioxiformes</taxon>
        <taxon>Branchiostomatidae</taxon>
        <taxon>Branchiostoma</taxon>
    </lineage>
</organism>
<protein>
    <submittedName>
        <fullName evidence="2">Uncharacterized protein</fullName>
    </submittedName>
</protein>
<dbReference type="AlphaFoldDB" id="C3YKA2"/>
<accession>C3YKA2</accession>
<reference evidence="2" key="1">
    <citation type="journal article" date="2008" name="Nature">
        <title>The amphioxus genome and the evolution of the chordate karyotype.</title>
        <authorList>
            <consortium name="US DOE Joint Genome Institute (JGI-PGF)"/>
            <person name="Putnam N.H."/>
            <person name="Butts T."/>
            <person name="Ferrier D.E.K."/>
            <person name="Furlong R.F."/>
            <person name="Hellsten U."/>
            <person name="Kawashima T."/>
            <person name="Robinson-Rechavi M."/>
            <person name="Shoguchi E."/>
            <person name="Terry A."/>
            <person name="Yu J.-K."/>
            <person name="Benito-Gutierrez E.L."/>
            <person name="Dubchak I."/>
            <person name="Garcia-Fernandez J."/>
            <person name="Gibson-Brown J.J."/>
            <person name="Grigoriev I.V."/>
            <person name="Horton A.C."/>
            <person name="de Jong P.J."/>
            <person name="Jurka J."/>
            <person name="Kapitonov V.V."/>
            <person name="Kohara Y."/>
            <person name="Kuroki Y."/>
            <person name="Lindquist E."/>
            <person name="Lucas S."/>
            <person name="Osoegawa K."/>
            <person name="Pennacchio L.A."/>
            <person name="Salamov A.A."/>
            <person name="Satou Y."/>
            <person name="Sauka-Spengler T."/>
            <person name="Schmutz J."/>
            <person name="Shin-I T."/>
            <person name="Toyoda A."/>
            <person name="Bronner-Fraser M."/>
            <person name="Fujiyama A."/>
            <person name="Holland L.Z."/>
            <person name="Holland P.W.H."/>
            <person name="Satoh N."/>
            <person name="Rokhsar D.S."/>
        </authorList>
    </citation>
    <scope>NUCLEOTIDE SEQUENCE [LARGE SCALE GENOMIC DNA]</scope>
    <source>
        <strain evidence="2">S238N-H82</strain>
        <tissue evidence="2">Testes</tissue>
    </source>
</reference>
<proteinExistence type="predicted"/>
<name>C3YKA2_BRAFL</name>
<evidence type="ECO:0000313" key="2">
    <source>
        <dbReference type="EMBL" id="EEN59263.1"/>
    </source>
</evidence>
<sequence>MANPPWFFVFQDYCYPSWRAWRSVQPPHLRLEGCSWSDALPLRQQECAGHTTAQLRDTPPSTSPDVRPWDPSVACTSYISREGTRRVREPLLITDTKVRGGGFRAQRYEEQQFEDQARLAFRSPTPPSPPVHPTSPAAQGTDLCRLGDSSLIRPPSDHVWSLKRPTRPALASYTAFDGH</sequence>
<gene>
    <name evidence="2" type="ORF">BRAFLDRAFT_93317</name>
</gene>
<feature type="region of interest" description="Disordered" evidence="1">
    <location>
        <begin position="120"/>
        <end position="142"/>
    </location>
</feature>